<reference evidence="1" key="2">
    <citation type="submission" date="2023-04" db="EMBL/GenBank/DDBJ databases">
        <authorList>
            <person name="Bu L."/>
            <person name="Lu L."/>
            <person name="Laidemitt M.R."/>
            <person name="Zhang S.M."/>
            <person name="Mutuku M."/>
            <person name="Mkoji G."/>
            <person name="Steinauer M."/>
            <person name="Loker E.S."/>
        </authorList>
    </citation>
    <scope>NUCLEOTIDE SEQUENCE</scope>
    <source>
        <strain evidence="1">KasaAsao</strain>
        <tissue evidence="1">Whole Snail</tissue>
    </source>
</reference>
<keyword evidence="2" id="KW-1185">Reference proteome</keyword>
<gene>
    <name evidence="1" type="ORF">Bpfe_017049</name>
</gene>
<accession>A0AAD8BH12</accession>
<dbReference type="AlphaFoldDB" id="A0AAD8BH12"/>
<evidence type="ECO:0000313" key="2">
    <source>
        <dbReference type="Proteomes" id="UP001233172"/>
    </source>
</evidence>
<dbReference type="Proteomes" id="UP001233172">
    <property type="component" value="Unassembled WGS sequence"/>
</dbReference>
<name>A0AAD8BH12_BIOPF</name>
<dbReference type="EMBL" id="JASAOG010000085">
    <property type="protein sequence ID" value="KAK0053589.1"/>
    <property type="molecule type" value="Genomic_DNA"/>
</dbReference>
<evidence type="ECO:0000313" key="1">
    <source>
        <dbReference type="EMBL" id="KAK0053589.1"/>
    </source>
</evidence>
<proteinExistence type="predicted"/>
<comment type="caution">
    <text evidence="1">The sequence shown here is derived from an EMBL/GenBank/DDBJ whole genome shotgun (WGS) entry which is preliminary data.</text>
</comment>
<feature type="non-terminal residue" evidence="1">
    <location>
        <position position="1"/>
    </location>
</feature>
<reference evidence="1" key="1">
    <citation type="journal article" date="2023" name="PLoS Negl. Trop. Dis.">
        <title>A genome sequence for Biomphalaria pfeifferi, the major vector snail for the human-infecting parasite Schistosoma mansoni.</title>
        <authorList>
            <person name="Bu L."/>
            <person name="Lu L."/>
            <person name="Laidemitt M.R."/>
            <person name="Zhang S.M."/>
            <person name="Mutuku M."/>
            <person name="Mkoji G."/>
            <person name="Steinauer M."/>
            <person name="Loker E.S."/>
        </authorList>
    </citation>
    <scope>NUCLEOTIDE SEQUENCE</scope>
    <source>
        <strain evidence="1">KasaAsao</strain>
    </source>
</reference>
<protein>
    <submittedName>
        <fullName evidence="1">Uncharacterized protein</fullName>
    </submittedName>
</protein>
<organism evidence="1 2">
    <name type="scientific">Biomphalaria pfeifferi</name>
    <name type="common">Bloodfluke planorb</name>
    <name type="synonym">Freshwater snail</name>
    <dbReference type="NCBI Taxonomy" id="112525"/>
    <lineage>
        <taxon>Eukaryota</taxon>
        <taxon>Metazoa</taxon>
        <taxon>Spiralia</taxon>
        <taxon>Lophotrochozoa</taxon>
        <taxon>Mollusca</taxon>
        <taxon>Gastropoda</taxon>
        <taxon>Heterobranchia</taxon>
        <taxon>Euthyneura</taxon>
        <taxon>Panpulmonata</taxon>
        <taxon>Hygrophila</taxon>
        <taxon>Lymnaeoidea</taxon>
        <taxon>Planorbidae</taxon>
        <taxon>Biomphalaria</taxon>
    </lineage>
</organism>
<sequence>NVKSLTRASILTCYYTVEGNGCNLFTVTLALRSDQTTDVEVSARRSMSPIDLFVWQNMQKINMARRVNRIIMS</sequence>